<feature type="repeat" description="ANK" evidence="3">
    <location>
        <begin position="93"/>
        <end position="125"/>
    </location>
</feature>
<protein>
    <submittedName>
        <fullName evidence="5">Ankyrin repeat domain-containing protein 45</fullName>
    </submittedName>
</protein>
<dbReference type="Pfam" id="PF12796">
    <property type="entry name" value="Ank_2"/>
    <property type="match status" value="1"/>
</dbReference>
<evidence type="ECO:0000313" key="4">
    <source>
        <dbReference type="Proteomes" id="UP000085678"/>
    </source>
</evidence>
<proteinExistence type="predicted"/>
<reference evidence="5" key="1">
    <citation type="journal article" date="2015" name="Nat. Commun.">
        <title>The Lingula genome provides insights into brachiopod evolution and the origin of phosphate biomineralization.</title>
        <authorList>
            <person name="Luo Y.J."/>
            <person name="Takeuchi T."/>
            <person name="Koyanagi R."/>
            <person name="Yamada L."/>
            <person name="Kanda M."/>
            <person name="Khalturina M."/>
            <person name="Fujie M."/>
            <person name="Yamasaki S.I."/>
            <person name="Endo K."/>
            <person name="Satoh N."/>
        </authorList>
    </citation>
    <scope>NUCLEOTIDE SEQUENCE</scope>
</reference>
<feature type="repeat" description="ANK" evidence="3">
    <location>
        <begin position="60"/>
        <end position="92"/>
    </location>
</feature>
<evidence type="ECO:0000256" key="1">
    <source>
        <dbReference type="ARBA" id="ARBA00022737"/>
    </source>
</evidence>
<dbReference type="Gene3D" id="1.25.40.20">
    <property type="entry name" value="Ankyrin repeat-containing domain"/>
    <property type="match status" value="1"/>
</dbReference>
<dbReference type="SUPFAM" id="SSF48403">
    <property type="entry name" value="Ankyrin repeat"/>
    <property type="match status" value="1"/>
</dbReference>
<dbReference type="OrthoDB" id="194358at2759"/>
<keyword evidence="4" id="KW-1185">Reference proteome</keyword>
<dbReference type="SUPFAM" id="SSF100934">
    <property type="entry name" value="Heat shock protein 70kD (HSP70), C-terminal subdomain"/>
    <property type="match status" value="1"/>
</dbReference>
<organism evidence="4 5">
    <name type="scientific">Lingula anatina</name>
    <name type="common">Brachiopod</name>
    <name type="synonym">Lingula unguis</name>
    <dbReference type="NCBI Taxonomy" id="7574"/>
    <lineage>
        <taxon>Eukaryota</taxon>
        <taxon>Metazoa</taxon>
        <taxon>Spiralia</taxon>
        <taxon>Lophotrochozoa</taxon>
        <taxon>Brachiopoda</taxon>
        <taxon>Linguliformea</taxon>
        <taxon>Lingulata</taxon>
        <taxon>Lingulida</taxon>
        <taxon>Linguloidea</taxon>
        <taxon>Lingulidae</taxon>
        <taxon>Lingula</taxon>
    </lineage>
</organism>
<sequence length="234" mass="26763">MSTADPGEETPQEPEFPDDVNLAWHCVLENNPTRFAQFFENEEDPYKEKALEHLNQRNDEGKSPLDLSSTLGRLDMTKELITRGGEVNSSSCQGYIPLHRAAAWGRIDVLKLLVDNGADLQQKTVHGERAREVALRYNHAECVDYLDWAEAKVFLQDTIRAMQETLADPEKIQGRLTKDDRNICMNACKEKSDWVDLTVDATTQDFILKKQELDEIFAPIWVKLSEPRKFHTST</sequence>
<keyword evidence="1" id="KW-0677">Repeat</keyword>
<evidence type="ECO:0000256" key="2">
    <source>
        <dbReference type="ARBA" id="ARBA00023043"/>
    </source>
</evidence>
<evidence type="ECO:0000256" key="3">
    <source>
        <dbReference type="PROSITE-ProRule" id="PRU00023"/>
    </source>
</evidence>
<dbReference type="InterPro" id="IPR029048">
    <property type="entry name" value="HSP70_C_sf"/>
</dbReference>
<dbReference type="KEGG" id="lak:106176078"/>
<keyword evidence="2 3" id="KW-0040">ANK repeat</keyword>
<dbReference type="PANTHER" id="PTHR24171:SF9">
    <property type="entry name" value="ANKYRIN REPEAT DOMAIN-CONTAINING PROTEIN 39"/>
    <property type="match status" value="1"/>
</dbReference>
<dbReference type="RefSeq" id="XP_013413753.1">
    <property type="nucleotide sequence ID" value="XM_013558299.1"/>
</dbReference>
<dbReference type="SMART" id="SM00248">
    <property type="entry name" value="ANK"/>
    <property type="match status" value="2"/>
</dbReference>
<dbReference type="Gene3D" id="1.20.1270.10">
    <property type="match status" value="1"/>
</dbReference>
<dbReference type="InterPro" id="IPR002110">
    <property type="entry name" value="Ankyrin_rpt"/>
</dbReference>
<dbReference type="GeneID" id="106176078"/>
<dbReference type="PANTHER" id="PTHR24171">
    <property type="entry name" value="ANKYRIN REPEAT DOMAIN-CONTAINING PROTEIN 39-RELATED"/>
    <property type="match status" value="1"/>
</dbReference>
<dbReference type="AlphaFoldDB" id="A0A1S3JTV0"/>
<dbReference type="InterPro" id="IPR036770">
    <property type="entry name" value="Ankyrin_rpt-contain_sf"/>
</dbReference>
<name>A0A1S3JTV0_LINAN</name>
<dbReference type="Proteomes" id="UP000085678">
    <property type="component" value="Unplaced"/>
</dbReference>
<reference evidence="5" key="2">
    <citation type="submission" date="2025-08" db="UniProtKB">
        <authorList>
            <consortium name="RefSeq"/>
        </authorList>
    </citation>
    <scope>IDENTIFICATION</scope>
</reference>
<dbReference type="PROSITE" id="PS50088">
    <property type="entry name" value="ANK_REPEAT"/>
    <property type="match status" value="2"/>
</dbReference>
<dbReference type="PROSITE" id="PS50297">
    <property type="entry name" value="ANK_REP_REGION"/>
    <property type="match status" value="2"/>
</dbReference>
<dbReference type="STRING" id="7574.A0A1S3JTV0"/>
<gene>
    <name evidence="5" type="primary">LOC106176078</name>
</gene>
<evidence type="ECO:0000313" key="5">
    <source>
        <dbReference type="RefSeq" id="XP_013413753.1"/>
    </source>
</evidence>
<accession>A0A1S3JTV0</accession>
<dbReference type="InParanoid" id="A0A1S3JTV0"/>